<comment type="caution">
    <text evidence="6">The sequence shown here is derived from an EMBL/GenBank/DDBJ whole genome shotgun (WGS) entry which is preliminary data.</text>
</comment>
<accession>A0A8J3BW24</accession>
<evidence type="ECO:0000313" key="6">
    <source>
        <dbReference type="EMBL" id="GGK73934.1"/>
    </source>
</evidence>
<feature type="domain" description="ATP-grasp" evidence="5">
    <location>
        <begin position="113"/>
        <end position="315"/>
    </location>
</feature>
<evidence type="ECO:0000313" key="7">
    <source>
        <dbReference type="Proteomes" id="UP000656042"/>
    </source>
</evidence>
<dbReference type="PANTHER" id="PTHR43585:SF2">
    <property type="entry name" value="ATP-GRASP ENZYME FSQD"/>
    <property type="match status" value="1"/>
</dbReference>
<dbReference type="RefSeq" id="WP_189077335.1">
    <property type="nucleotide sequence ID" value="NZ_BMMX01000001.1"/>
</dbReference>
<dbReference type="Pfam" id="PF18130">
    <property type="entry name" value="ATPgrasp_N"/>
    <property type="match status" value="1"/>
</dbReference>
<reference evidence="6" key="2">
    <citation type="submission" date="2020-09" db="EMBL/GenBank/DDBJ databases">
        <authorList>
            <person name="Sun Q."/>
            <person name="Zhou Y."/>
        </authorList>
    </citation>
    <scope>NUCLEOTIDE SEQUENCE</scope>
    <source>
        <strain evidence="6">CGMCC 4.7299</strain>
    </source>
</reference>
<keyword evidence="1" id="KW-0436">Ligase</keyword>
<dbReference type="Pfam" id="PF13535">
    <property type="entry name" value="ATP-grasp_4"/>
    <property type="match status" value="1"/>
</dbReference>
<proteinExistence type="predicted"/>
<dbReference type="GO" id="GO:0016829">
    <property type="term" value="F:lyase activity"/>
    <property type="evidence" value="ECO:0007669"/>
    <property type="project" value="UniProtKB-KW"/>
</dbReference>
<name>A0A8J3BW24_9ACTN</name>
<dbReference type="GO" id="GO:0005524">
    <property type="term" value="F:ATP binding"/>
    <property type="evidence" value="ECO:0007669"/>
    <property type="project" value="UniProtKB-UniRule"/>
</dbReference>
<evidence type="ECO:0000259" key="5">
    <source>
        <dbReference type="PROSITE" id="PS50975"/>
    </source>
</evidence>
<organism evidence="6 7">
    <name type="scientific">Mangrovihabitans endophyticus</name>
    <dbReference type="NCBI Taxonomy" id="1751298"/>
    <lineage>
        <taxon>Bacteria</taxon>
        <taxon>Bacillati</taxon>
        <taxon>Actinomycetota</taxon>
        <taxon>Actinomycetes</taxon>
        <taxon>Micromonosporales</taxon>
        <taxon>Micromonosporaceae</taxon>
        <taxon>Mangrovihabitans</taxon>
    </lineage>
</organism>
<dbReference type="PANTHER" id="PTHR43585">
    <property type="entry name" value="FUMIPYRROLE BIOSYNTHESIS PROTEIN C"/>
    <property type="match status" value="1"/>
</dbReference>
<dbReference type="Gene3D" id="3.30.470.20">
    <property type="entry name" value="ATP-grasp fold, B domain"/>
    <property type="match status" value="1"/>
</dbReference>
<dbReference type="Gene3D" id="3.40.50.20">
    <property type="match status" value="1"/>
</dbReference>
<dbReference type="EMBL" id="BMMX01000001">
    <property type="protein sequence ID" value="GGK73934.1"/>
    <property type="molecule type" value="Genomic_DNA"/>
</dbReference>
<dbReference type="InterPro" id="IPR011761">
    <property type="entry name" value="ATP-grasp"/>
</dbReference>
<keyword evidence="7" id="KW-1185">Reference proteome</keyword>
<evidence type="ECO:0000256" key="4">
    <source>
        <dbReference type="PROSITE-ProRule" id="PRU00409"/>
    </source>
</evidence>
<gene>
    <name evidence="6" type="ORF">GCM10012284_04870</name>
</gene>
<dbReference type="InterPro" id="IPR041472">
    <property type="entry name" value="BL00235/CARNS1_N"/>
</dbReference>
<dbReference type="Proteomes" id="UP000656042">
    <property type="component" value="Unassembled WGS sequence"/>
</dbReference>
<keyword evidence="6" id="KW-0456">Lyase</keyword>
<dbReference type="PROSITE" id="PS50975">
    <property type="entry name" value="ATP_GRASP"/>
    <property type="match status" value="1"/>
</dbReference>
<evidence type="ECO:0000256" key="3">
    <source>
        <dbReference type="ARBA" id="ARBA00022840"/>
    </source>
</evidence>
<dbReference type="InterPro" id="IPR013815">
    <property type="entry name" value="ATP_grasp_subdomain_1"/>
</dbReference>
<evidence type="ECO:0000256" key="2">
    <source>
        <dbReference type="ARBA" id="ARBA00022741"/>
    </source>
</evidence>
<dbReference type="GO" id="GO:0046872">
    <property type="term" value="F:metal ion binding"/>
    <property type="evidence" value="ECO:0007669"/>
    <property type="project" value="InterPro"/>
</dbReference>
<dbReference type="InterPro" id="IPR040570">
    <property type="entry name" value="LAL_C2"/>
</dbReference>
<dbReference type="GO" id="GO:0016874">
    <property type="term" value="F:ligase activity"/>
    <property type="evidence" value="ECO:0007669"/>
    <property type="project" value="UniProtKB-KW"/>
</dbReference>
<protein>
    <submittedName>
        <fullName evidence="6">Argininosuccinate lyase</fullName>
    </submittedName>
</protein>
<dbReference type="Gene3D" id="3.30.1490.20">
    <property type="entry name" value="ATP-grasp fold, A domain"/>
    <property type="match status" value="1"/>
</dbReference>
<dbReference type="InterPro" id="IPR052032">
    <property type="entry name" value="ATP-dep_AA_Ligase"/>
</dbReference>
<evidence type="ECO:0000256" key="1">
    <source>
        <dbReference type="ARBA" id="ARBA00022598"/>
    </source>
</evidence>
<reference evidence="6" key="1">
    <citation type="journal article" date="2014" name="Int. J. Syst. Evol. Microbiol.">
        <title>Complete genome sequence of Corynebacterium casei LMG S-19264T (=DSM 44701T), isolated from a smear-ripened cheese.</title>
        <authorList>
            <consortium name="US DOE Joint Genome Institute (JGI-PGF)"/>
            <person name="Walter F."/>
            <person name="Albersmeier A."/>
            <person name="Kalinowski J."/>
            <person name="Ruckert C."/>
        </authorList>
    </citation>
    <scope>NUCLEOTIDE SEQUENCE</scope>
    <source>
        <strain evidence="6">CGMCC 4.7299</strain>
    </source>
</reference>
<keyword evidence="2 4" id="KW-0547">Nucleotide-binding</keyword>
<keyword evidence="3 4" id="KW-0067">ATP-binding</keyword>
<dbReference type="Pfam" id="PF18603">
    <property type="entry name" value="LAL_C2"/>
    <property type="match status" value="1"/>
</dbReference>
<sequence length="443" mass="47676">MSTSEKTVLIVGGTDDTVRKAHALGLRVLLLQHPTKISDRQRELADQVHVLDYTDWTLVEPVVRELHAAPGFRVAVSLTEPGLENAARANELFGIEATPVEVVRRMRDKTLMREWLAGRDRRAVAAAPLRAESDLAAFGAAHGYPYVVKPADGTASLAVFLVEGAGQEAAVWDAVCGLRGTRTDRVSTLFVLQDFVMEEYIDGPEFSVESMSFGGRHVIVTITEKFLGAGTFAEIGHGVPARLDPAVRQEIREAVSEFLTHMGYRDGVAHTELRFGPRGPAIIETHNRISGDAVPELVERVYGVDLSTYALAWPFGLVEPLPDEPGADGAAASRFVLGRPGTVVSVEGAEQAAAEDDVFVVRISAKPGDTVRQLTDNWDRLGLVAVAGPDTSAALLRSEKLINDRIRITVSHADGTTSMARAAELGTPAAEILAARRAPGEAR</sequence>
<dbReference type="AlphaFoldDB" id="A0A8J3BW24"/>
<dbReference type="SUPFAM" id="SSF56059">
    <property type="entry name" value="Glutathione synthetase ATP-binding domain-like"/>
    <property type="match status" value="1"/>
</dbReference>